<dbReference type="InterPro" id="IPR049067">
    <property type="entry name" value="MreB-like_C"/>
</dbReference>
<dbReference type="InterPro" id="IPR043129">
    <property type="entry name" value="ATPase_NBD"/>
</dbReference>
<dbReference type="OrthoDB" id="55553at2157"/>
<dbReference type="InterPro" id="IPR040607">
    <property type="entry name" value="ALP_N"/>
</dbReference>
<dbReference type="Proteomes" id="UP000050320">
    <property type="component" value="Unassembled WGS sequence"/>
</dbReference>
<protein>
    <submittedName>
        <fullName evidence="3">Archaeal actin-like protein</fullName>
    </submittedName>
</protein>
<dbReference type="GeneID" id="84222305"/>
<comment type="caution">
    <text evidence="3">The sequence shown here is derived from an EMBL/GenBank/DDBJ whole genome shotgun (WGS) entry which is preliminary data.</text>
</comment>
<keyword evidence="4" id="KW-1185">Reference proteome</keyword>
<evidence type="ECO:0000259" key="2">
    <source>
        <dbReference type="Pfam" id="PF21522"/>
    </source>
</evidence>
<evidence type="ECO:0000313" key="4">
    <source>
        <dbReference type="Proteomes" id="UP000050320"/>
    </source>
</evidence>
<proteinExistence type="predicted"/>
<evidence type="ECO:0000313" key="3">
    <source>
        <dbReference type="EMBL" id="KQB33540.1"/>
    </source>
</evidence>
<accession>A0A0N8VKF0</accession>
<dbReference type="AlphaFoldDB" id="A0A0N8VKF0"/>
<name>A0A0N8VKF0_9ARCH</name>
<dbReference type="Gene3D" id="3.30.420.40">
    <property type="match status" value="2"/>
</dbReference>
<feature type="domain" description="Actin homologue MreB-like C-terminal" evidence="2">
    <location>
        <begin position="171"/>
        <end position="293"/>
    </location>
</feature>
<sequence length="321" mass="34739">MITIGLDLGYGDTKVISENEQRYIFPSRWAKAESRNWGIGGNIPVISVDDGDSFVFGKDAIGSGVRQPQEDSRLSDPNSYPLLAAALWVTNLGKENTEVTLASGTQLGSFEKEVEKARNLLEGKTIKIKSSAGEEQKFTISKLVMRPQGVGAAIYLLNRGLIRKQYGNAVIIDIGFRTTDVLTINMENMEPIVELSFTIQAGVGDVVSGISKVIAKETGFIVPADVARDAISSKVVYSQKEVGGPIVSQPLLDALAQKVIDDMRENMREDLDRITALIPVGGGSILVGQKLDELAPGHMVKVPVEDMQFTNVLGYRIAASQ</sequence>
<organism evidence="3 4">
    <name type="scientific">Acidiplasma aeolicum</name>
    <dbReference type="NCBI Taxonomy" id="507754"/>
    <lineage>
        <taxon>Archaea</taxon>
        <taxon>Methanobacteriati</taxon>
        <taxon>Thermoplasmatota</taxon>
        <taxon>Thermoplasmata</taxon>
        <taxon>Thermoplasmatales</taxon>
        <taxon>Ferroplasmaceae</taxon>
        <taxon>Acidiplasma</taxon>
    </lineage>
</organism>
<dbReference type="Pfam" id="PF21522">
    <property type="entry name" value="MreB-like_C"/>
    <property type="match status" value="1"/>
</dbReference>
<dbReference type="SUPFAM" id="SSF53067">
    <property type="entry name" value="Actin-like ATPase domain"/>
    <property type="match status" value="2"/>
</dbReference>
<reference evidence="3 4" key="1">
    <citation type="submission" date="2015-09" db="EMBL/GenBank/DDBJ databases">
        <title>Heavy metals and arsenic resistance mechanisms in polyextremophilic archaea of the family Ferroplasmaceae.</title>
        <authorList>
            <person name="Bulaev A.G."/>
            <person name="Kanygina A.V."/>
        </authorList>
    </citation>
    <scope>NUCLEOTIDE SEQUENCE [LARGE SCALE GENOMIC DNA]</scope>
    <source>
        <strain evidence="3 4">VT</strain>
    </source>
</reference>
<dbReference type="Pfam" id="PF17989">
    <property type="entry name" value="ALP_N"/>
    <property type="match status" value="1"/>
</dbReference>
<gene>
    <name evidence="3" type="ORF">AOG54_06875</name>
</gene>
<feature type="domain" description="Actin-like protein N-terminal" evidence="1">
    <location>
        <begin position="5"/>
        <end position="151"/>
    </location>
</feature>
<dbReference type="EMBL" id="LKBG01000289">
    <property type="protein sequence ID" value="KQB33540.1"/>
    <property type="molecule type" value="Genomic_DNA"/>
</dbReference>
<dbReference type="RefSeq" id="WP_048101838.1">
    <property type="nucleotide sequence ID" value="NZ_JBBYJF010000011.1"/>
</dbReference>
<evidence type="ECO:0000259" key="1">
    <source>
        <dbReference type="Pfam" id="PF17989"/>
    </source>
</evidence>